<accession>A0A4Q7NW88</accession>
<feature type="domain" description="DUF4440" evidence="1">
    <location>
        <begin position="7"/>
        <end position="113"/>
    </location>
</feature>
<keyword evidence="3" id="KW-1185">Reference proteome</keyword>
<evidence type="ECO:0000313" key="3">
    <source>
        <dbReference type="Proteomes" id="UP000293638"/>
    </source>
</evidence>
<name>A0A4Q7NW88_9ACTN</name>
<dbReference type="Gene3D" id="3.10.450.50">
    <property type="match status" value="1"/>
</dbReference>
<dbReference type="RefSeq" id="WP_130491617.1">
    <property type="nucleotide sequence ID" value="NZ_SGXD01000001.1"/>
</dbReference>
<comment type="caution">
    <text evidence="2">The sequence shown here is derived from an EMBL/GenBank/DDBJ whole genome shotgun (WGS) entry which is preliminary data.</text>
</comment>
<dbReference type="EMBL" id="SGXD01000001">
    <property type="protein sequence ID" value="RZS91563.1"/>
    <property type="molecule type" value="Genomic_DNA"/>
</dbReference>
<dbReference type="InterPro" id="IPR032710">
    <property type="entry name" value="NTF2-like_dom_sf"/>
</dbReference>
<gene>
    <name evidence="2" type="ORF">EV189_0808</name>
</gene>
<dbReference type="Proteomes" id="UP000293638">
    <property type="component" value="Unassembled WGS sequence"/>
</dbReference>
<evidence type="ECO:0000313" key="2">
    <source>
        <dbReference type="EMBL" id="RZS91563.1"/>
    </source>
</evidence>
<dbReference type="Pfam" id="PF14534">
    <property type="entry name" value="DUF4440"/>
    <property type="match status" value="1"/>
</dbReference>
<sequence length="129" mass="14293">MTPPELAAARADFQRCIETRDQELAGRVLHDAYALVVVAPQPAVMPRERWISLLPDYVVHGYEEHDVVVDVTGDVAAVLQRVTQHATVLGRDRSGIFVISDTWLRAADGTWRVWRRHSTPETAGALPGA</sequence>
<dbReference type="AlphaFoldDB" id="A0A4Q7NW88"/>
<protein>
    <submittedName>
        <fullName evidence="2">Uncharacterized protein DUF4440</fullName>
    </submittedName>
</protein>
<proteinExistence type="predicted"/>
<dbReference type="SUPFAM" id="SSF54427">
    <property type="entry name" value="NTF2-like"/>
    <property type="match status" value="1"/>
</dbReference>
<dbReference type="InterPro" id="IPR027843">
    <property type="entry name" value="DUF4440"/>
</dbReference>
<evidence type="ECO:0000259" key="1">
    <source>
        <dbReference type="Pfam" id="PF14534"/>
    </source>
</evidence>
<dbReference type="OrthoDB" id="5243470at2"/>
<organism evidence="2 3">
    <name type="scientific">Motilibacter rhizosphaerae</name>
    <dbReference type="NCBI Taxonomy" id="598652"/>
    <lineage>
        <taxon>Bacteria</taxon>
        <taxon>Bacillati</taxon>
        <taxon>Actinomycetota</taxon>
        <taxon>Actinomycetes</taxon>
        <taxon>Motilibacterales</taxon>
        <taxon>Motilibacteraceae</taxon>
        <taxon>Motilibacter</taxon>
    </lineage>
</organism>
<reference evidence="2 3" key="1">
    <citation type="submission" date="2019-02" db="EMBL/GenBank/DDBJ databases">
        <title>Genomic Encyclopedia of Type Strains, Phase IV (KMG-IV): sequencing the most valuable type-strain genomes for metagenomic binning, comparative biology and taxonomic classification.</title>
        <authorList>
            <person name="Goeker M."/>
        </authorList>
    </citation>
    <scope>NUCLEOTIDE SEQUENCE [LARGE SCALE GENOMIC DNA]</scope>
    <source>
        <strain evidence="2 3">DSM 45622</strain>
    </source>
</reference>